<feature type="region of interest" description="Disordered" evidence="1">
    <location>
        <begin position="115"/>
        <end position="135"/>
    </location>
</feature>
<evidence type="ECO:0000313" key="2">
    <source>
        <dbReference type="EMBL" id="EFN89827.1"/>
    </source>
</evidence>
<dbReference type="Proteomes" id="UP000008237">
    <property type="component" value="Unassembled WGS sequence"/>
</dbReference>
<protein>
    <submittedName>
        <fullName evidence="2">Uncharacterized protein</fullName>
    </submittedName>
</protein>
<name>E2B3E9_HARSA</name>
<accession>E2B3E9</accession>
<keyword evidence="3" id="KW-1185">Reference proteome</keyword>
<dbReference type="OrthoDB" id="273070at2759"/>
<proteinExistence type="predicted"/>
<sequence>MVVNSDLMWPFRVVNPNRETRAALVTNSSTSTKVKRPPSFRKACLSGLNSQQYATVLRTVKKHMKALSSVTLETIESLLGDWPRSCGRLERELRVLKEAIMSLLKLTKSSTDTWEERVHKLQRSGHAAPDSQGPR</sequence>
<evidence type="ECO:0000256" key="1">
    <source>
        <dbReference type="SAM" id="MobiDB-lite"/>
    </source>
</evidence>
<dbReference type="InParanoid" id="E2B3E9"/>
<evidence type="ECO:0000313" key="3">
    <source>
        <dbReference type="Proteomes" id="UP000008237"/>
    </source>
</evidence>
<reference evidence="2 3" key="1">
    <citation type="journal article" date="2010" name="Science">
        <title>Genomic comparison of the ants Camponotus floridanus and Harpegnathos saltator.</title>
        <authorList>
            <person name="Bonasio R."/>
            <person name="Zhang G."/>
            <person name="Ye C."/>
            <person name="Mutti N.S."/>
            <person name="Fang X."/>
            <person name="Qin N."/>
            <person name="Donahue G."/>
            <person name="Yang P."/>
            <person name="Li Q."/>
            <person name="Li C."/>
            <person name="Zhang P."/>
            <person name="Huang Z."/>
            <person name="Berger S.L."/>
            <person name="Reinberg D."/>
            <person name="Wang J."/>
            <person name="Liebig J."/>
        </authorList>
    </citation>
    <scope>NUCLEOTIDE SEQUENCE [LARGE SCALE GENOMIC DNA]</scope>
    <source>
        <strain evidence="2 3">R22 G/1</strain>
    </source>
</reference>
<gene>
    <name evidence="2" type="ORF">EAI_14017</name>
</gene>
<organism evidence="3">
    <name type="scientific">Harpegnathos saltator</name>
    <name type="common">Jerdon's jumping ant</name>
    <dbReference type="NCBI Taxonomy" id="610380"/>
    <lineage>
        <taxon>Eukaryota</taxon>
        <taxon>Metazoa</taxon>
        <taxon>Ecdysozoa</taxon>
        <taxon>Arthropoda</taxon>
        <taxon>Hexapoda</taxon>
        <taxon>Insecta</taxon>
        <taxon>Pterygota</taxon>
        <taxon>Neoptera</taxon>
        <taxon>Endopterygota</taxon>
        <taxon>Hymenoptera</taxon>
        <taxon>Apocrita</taxon>
        <taxon>Aculeata</taxon>
        <taxon>Formicoidea</taxon>
        <taxon>Formicidae</taxon>
        <taxon>Ponerinae</taxon>
        <taxon>Ponerini</taxon>
        <taxon>Harpegnathos</taxon>
    </lineage>
</organism>
<dbReference type="AlphaFoldDB" id="E2B3E9"/>
<dbReference type="EMBL" id="GL445323">
    <property type="protein sequence ID" value="EFN89827.1"/>
    <property type="molecule type" value="Genomic_DNA"/>
</dbReference>